<organism evidence="2 3">
    <name type="scientific">Kineobactrum sediminis</name>
    <dbReference type="NCBI Taxonomy" id="1905677"/>
    <lineage>
        <taxon>Bacteria</taxon>
        <taxon>Pseudomonadati</taxon>
        <taxon>Pseudomonadota</taxon>
        <taxon>Gammaproteobacteria</taxon>
        <taxon>Cellvibrionales</taxon>
        <taxon>Halieaceae</taxon>
        <taxon>Kineobactrum</taxon>
    </lineage>
</organism>
<dbReference type="Gene3D" id="2.40.128.270">
    <property type="match status" value="1"/>
</dbReference>
<dbReference type="OrthoDB" id="5348860at2"/>
<comment type="caution">
    <text evidence="2">The sequence shown here is derived from an EMBL/GenBank/DDBJ whole genome shotgun (WGS) entry which is preliminary data.</text>
</comment>
<dbReference type="Proteomes" id="UP000234845">
    <property type="component" value="Unassembled WGS sequence"/>
</dbReference>
<dbReference type="RefSeq" id="WP_101519854.1">
    <property type="nucleotide sequence ID" value="NZ_PKLZ01000001.1"/>
</dbReference>
<evidence type="ECO:0000313" key="3">
    <source>
        <dbReference type="Proteomes" id="UP000234845"/>
    </source>
</evidence>
<reference evidence="3" key="1">
    <citation type="submission" date="2017-11" db="EMBL/GenBank/DDBJ databases">
        <title>The draft genome sequence of Chromatocurvus sp. F02.</title>
        <authorList>
            <person name="Du Z.-J."/>
            <person name="Chang Y.-Q."/>
        </authorList>
    </citation>
    <scope>NUCLEOTIDE SEQUENCE [LARGE SCALE GENOMIC DNA]</scope>
    <source>
        <strain evidence="3">F02</strain>
    </source>
</reference>
<dbReference type="InterPro" id="IPR005184">
    <property type="entry name" value="DUF306_Meta_HslJ"/>
</dbReference>
<keyword evidence="3" id="KW-1185">Reference proteome</keyword>
<dbReference type="Pfam" id="PF03724">
    <property type="entry name" value="META"/>
    <property type="match status" value="1"/>
</dbReference>
<dbReference type="InterPro" id="IPR053147">
    <property type="entry name" value="Hsp_HslJ-like"/>
</dbReference>
<evidence type="ECO:0000313" key="2">
    <source>
        <dbReference type="EMBL" id="PLW84218.1"/>
    </source>
</evidence>
<dbReference type="AlphaFoldDB" id="A0A2N5Y749"/>
<dbReference type="InterPro" id="IPR038670">
    <property type="entry name" value="HslJ-like_sf"/>
</dbReference>
<name>A0A2N5Y749_9GAMM</name>
<accession>A0A2N5Y749</accession>
<dbReference type="PANTHER" id="PTHR35535:SF1">
    <property type="entry name" value="HEAT SHOCK PROTEIN HSLJ"/>
    <property type="match status" value="1"/>
</dbReference>
<feature type="domain" description="DUF306" evidence="1">
    <location>
        <begin position="157"/>
        <end position="258"/>
    </location>
</feature>
<proteinExistence type="predicted"/>
<gene>
    <name evidence="2" type="ORF">CWI75_02410</name>
</gene>
<dbReference type="PANTHER" id="PTHR35535">
    <property type="entry name" value="HEAT SHOCK PROTEIN HSLJ"/>
    <property type="match status" value="1"/>
</dbReference>
<dbReference type="PROSITE" id="PS51257">
    <property type="entry name" value="PROKAR_LIPOPROTEIN"/>
    <property type="match status" value="1"/>
</dbReference>
<dbReference type="EMBL" id="PKLZ01000001">
    <property type="protein sequence ID" value="PLW84218.1"/>
    <property type="molecule type" value="Genomic_DNA"/>
</dbReference>
<protein>
    <recommendedName>
        <fullName evidence="1">DUF306 domain-containing protein</fullName>
    </recommendedName>
</protein>
<evidence type="ECO:0000259" key="1">
    <source>
        <dbReference type="Pfam" id="PF03724"/>
    </source>
</evidence>
<sequence>MTRQSLFCATAVILFIAGCEQSGRSSSGPCEFWNKGDRAMVTVRGERLPECRRIEAPETPFTAQGQEPAWQLRITDQTIELTENYGTRQLSFPHAEPTISGGIVHYRTTNDDHELEIFIEPSICRDIMSGMPYPATVRYALDGEMSNGCGGAPEDLLLGGEWRVSSIAGEPVLENAAPTIEFVAEDSRVAGQTGCNRFTGKFELTGEGLNFSSLGTTMMACAGPGVQEQESRFVEAMQKTFRFEAPAFDRLHLVTSDGEIIEASR</sequence>